<sequence>MPSEAPSTARSRRSGAIVSSPARWWIWRAVFVFALVWMAAHFITLGALKWGPPVRHDATVLGQMIAVAAFPLLFLLAFGTRSPLRGGIIAGAVGVVALLAVLLHS</sequence>
<name>A0ABQ5WR74_9PROT</name>
<evidence type="ECO:0000256" key="1">
    <source>
        <dbReference type="SAM" id="Phobius"/>
    </source>
</evidence>
<organism evidence="2 3">
    <name type="scientific">Gluconobacter kondonii</name>
    <dbReference type="NCBI Taxonomy" id="941463"/>
    <lineage>
        <taxon>Bacteria</taxon>
        <taxon>Pseudomonadati</taxon>
        <taxon>Pseudomonadota</taxon>
        <taxon>Alphaproteobacteria</taxon>
        <taxon>Acetobacterales</taxon>
        <taxon>Acetobacteraceae</taxon>
        <taxon>Gluconobacter</taxon>
    </lineage>
</organism>
<feature type="transmembrane region" description="Helical" evidence="1">
    <location>
        <begin position="25"/>
        <end position="48"/>
    </location>
</feature>
<reference evidence="3" key="1">
    <citation type="journal article" date="2019" name="Int. J. Syst. Evol. Microbiol.">
        <title>The Global Catalogue of Microorganisms (GCM) 10K type strain sequencing project: providing services to taxonomists for standard genome sequencing and annotation.</title>
        <authorList>
            <consortium name="The Broad Institute Genomics Platform"/>
            <consortium name="The Broad Institute Genome Sequencing Center for Infectious Disease"/>
            <person name="Wu L."/>
            <person name="Ma J."/>
        </authorList>
    </citation>
    <scope>NUCLEOTIDE SEQUENCE [LARGE SCALE GENOMIC DNA]</scope>
    <source>
        <strain evidence="3">NBRC 3266</strain>
    </source>
</reference>
<dbReference type="Proteomes" id="UP001156629">
    <property type="component" value="Unassembled WGS sequence"/>
</dbReference>
<protein>
    <submittedName>
        <fullName evidence="2">Uncharacterized protein</fullName>
    </submittedName>
</protein>
<evidence type="ECO:0000313" key="2">
    <source>
        <dbReference type="EMBL" id="GLQ65152.1"/>
    </source>
</evidence>
<dbReference type="GeneID" id="76194424"/>
<keyword evidence="1" id="KW-0812">Transmembrane</keyword>
<comment type="caution">
    <text evidence="2">The sequence shown here is derived from an EMBL/GenBank/DDBJ whole genome shotgun (WGS) entry which is preliminary data.</text>
</comment>
<dbReference type="EMBL" id="BSNV01000002">
    <property type="protein sequence ID" value="GLQ65152.1"/>
    <property type="molecule type" value="Genomic_DNA"/>
</dbReference>
<accession>A0ABQ5WR74</accession>
<feature type="transmembrane region" description="Helical" evidence="1">
    <location>
        <begin position="84"/>
        <end position="103"/>
    </location>
</feature>
<keyword evidence="3" id="KW-1185">Reference proteome</keyword>
<feature type="transmembrane region" description="Helical" evidence="1">
    <location>
        <begin position="60"/>
        <end position="78"/>
    </location>
</feature>
<proteinExistence type="predicted"/>
<evidence type="ECO:0000313" key="3">
    <source>
        <dbReference type="Proteomes" id="UP001156629"/>
    </source>
</evidence>
<dbReference type="RefSeq" id="WP_244901354.1">
    <property type="nucleotide sequence ID" value="NZ_BEWP01000004.1"/>
</dbReference>
<keyword evidence="1" id="KW-1133">Transmembrane helix</keyword>
<gene>
    <name evidence="2" type="ORF">GCM10007870_07360</name>
</gene>
<keyword evidence="1" id="KW-0472">Membrane</keyword>